<evidence type="ECO:0000313" key="3">
    <source>
        <dbReference type="Proteomes" id="UP000223913"/>
    </source>
</evidence>
<dbReference type="Proteomes" id="UP000223913">
    <property type="component" value="Unassembled WGS sequence"/>
</dbReference>
<dbReference type="OrthoDB" id="195456at2"/>
<dbReference type="Pfam" id="PF11138">
    <property type="entry name" value="DUF2911"/>
    <property type="match status" value="1"/>
</dbReference>
<feature type="chain" id="PRO_5013130253" evidence="1">
    <location>
        <begin position="22"/>
        <end position="378"/>
    </location>
</feature>
<keyword evidence="1" id="KW-0732">Signal</keyword>
<dbReference type="SUPFAM" id="SSF48452">
    <property type="entry name" value="TPR-like"/>
    <property type="match status" value="1"/>
</dbReference>
<reference evidence="2 3" key="1">
    <citation type="submission" date="2017-10" db="EMBL/GenBank/DDBJ databases">
        <title>The draft genome sequence of Lewinella nigricans NBRC 102662.</title>
        <authorList>
            <person name="Wang K."/>
        </authorList>
    </citation>
    <scope>NUCLEOTIDE SEQUENCE [LARGE SCALE GENOMIC DNA]</scope>
    <source>
        <strain evidence="2 3">NBRC 102662</strain>
    </source>
</reference>
<keyword evidence="3" id="KW-1185">Reference proteome</keyword>
<comment type="caution">
    <text evidence="2">The sequence shown here is derived from an EMBL/GenBank/DDBJ whole genome shotgun (WGS) entry which is preliminary data.</text>
</comment>
<evidence type="ECO:0000256" key="1">
    <source>
        <dbReference type="SAM" id="SignalP"/>
    </source>
</evidence>
<dbReference type="InterPro" id="IPR021314">
    <property type="entry name" value="DUF2911"/>
</dbReference>
<evidence type="ECO:0000313" key="2">
    <source>
        <dbReference type="EMBL" id="PHN05332.1"/>
    </source>
</evidence>
<dbReference type="Gene3D" id="1.25.40.10">
    <property type="entry name" value="Tetratricopeptide repeat domain"/>
    <property type="match status" value="1"/>
</dbReference>
<sequence>MFSKITSLCLLLSVFSLSLQAQLSTPPSGNNQKSVVTQYIGSLATVSVIYHSPDVTAPNGDDRKGKIWGQLVPYGLAANNFGTAKEMPWRAGANENTVIKFSHDVKVQGKDLPAGAYGFHIIPRENESWTLIFSHNTSSWGSYFYDEGEDALRVETRPEAAPYHEWLTYEFIDRQPQSTTVALFWDELMVPFTIEVSDMNEIYLSKMKDDLRGSDGFSWQNLVQAANFAAQSGTDLDQALEWAEAAVSAPFIGQPNYTTLSTKAQVLQAMGKNEEAMTSMQQAIEHPTASATQIHGYGRQLITQGKKEKAMEIFKYNYEKFDGAWPTEVGMARGYSAVGEYDKALKHAEKAAKQAPDQLNKDALAQAVEKLKKKEDIN</sequence>
<dbReference type="EMBL" id="PDUD01000022">
    <property type="protein sequence ID" value="PHN05332.1"/>
    <property type="molecule type" value="Genomic_DNA"/>
</dbReference>
<accession>A0A2D0N9Y1</accession>
<dbReference type="AlphaFoldDB" id="A0A2D0N9Y1"/>
<protein>
    <submittedName>
        <fullName evidence="2">Uncharacterized protein</fullName>
    </submittedName>
</protein>
<organism evidence="2 3">
    <name type="scientific">Flavilitoribacter nigricans (strain ATCC 23147 / DSM 23189 / NBRC 102662 / NCIMB 1420 / SS-2)</name>
    <name type="common">Lewinella nigricans</name>
    <dbReference type="NCBI Taxonomy" id="1122177"/>
    <lineage>
        <taxon>Bacteria</taxon>
        <taxon>Pseudomonadati</taxon>
        <taxon>Bacteroidota</taxon>
        <taxon>Saprospiria</taxon>
        <taxon>Saprospirales</taxon>
        <taxon>Lewinellaceae</taxon>
        <taxon>Flavilitoribacter</taxon>
    </lineage>
</organism>
<gene>
    <name evidence="2" type="ORF">CRP01_17605</name>
</gene>
<proteinExistence type="predicted"/>
<name>A0A2D0N9Y1_FLAN2</name>
<dbReference type="RefSeq" id="WP_099151384.1">
    <property type="nucleotide sequence ID" value="NZ_PDUD01000022.1"/>
</dbReference>
<dbReference type="InterPro" id="IPR011990">
    <property type="entry name" value="TPR-like_helical_dom_sf"/>
</dbReference>
<feature type="signal peptide" evidence="1">
    <location>
        <begin position="1"/>
        <end position="21"/>
    </location>
</feature>